<dbReference type="EMBL" id="CP021474">
    <property type="protein sequence ID" value="ARW20750.1"/>
    <property type="molecule type" value="Genomic_DNA"/>
</dbReference>
<feature type="domain" description="N-acetyltransferase" evidence="1">
    <location>
        <begin position="2"/>
        <end position="147"/>
    </location>
</feature>
<protein>
    <recommendedName>
        <fullName evidence="1">N-acetyltransferase domain-containing protein</fullName>
    </recommendedName>
</protein>
<dbReference type="AlphaFoldDB" id="A0A1Y0VRF0"/>
<dbReference type="GO" id="GO:0030649">
    <property type="term" value="P:aminoglycoside antibiotic catabolic process"/>
    <property type="evidence" value="ECO:0007669"/>
    <property type="project" value="TreeGrafter"/>
</dbReference>
<dbReference type="InterPro" id="IPR036527">
    <property type="entry name" value="SCP2_sterol-bd_dom_sf"/>
</dbReference>
<dbReference type="Proteomes" id="UP000196118">
    <property type="component" value="Chromosome"/>
</dbReference>
<dbReference type="Pfam" id="PF17668">
    <property type="entry name" value="Acetyltransf_17"/>
    <property type="match status" value="1"/>
</dbReference>
<dbReference type="InterPro" id="IPR000182">
    <property type="entry name" value="GNAT_dom"/>
</dbReference>
<evidence type="ECO:0000313" key="3">
    <source>
        <dbReference type="Proteomes" id="UP000196118"/>
    </source>
</evidence>
<dbReference type="InterPro" id="IPR041380">
    <property type="entry name" value="Acetyltransf_17"/>
</dbReference>
<dbReference type="Pfam" id="PF13530">
    <property type="entry name" value="SCP2_2"/>
    <property type="match status" value="1"/>
</dbReference>
<dbReference type="SUPFAM" id="SSF55718">
    <property type="entry name" value="SCP-like"/>
    <property type="match status" value="1"/>
</dbReference>
<reference evidence="2 3" key="1">
    <citation type="submission" date="2017-05" db="EMBL/GenBank/DDBJ databases">
        <title>Genome sequence of Pediococcus pentosaceus strain SRCM100892.</title>
        <authorList>
            <person name="Cho S.H."/>
        </authorList>
    </citation>
    <scope>NUCLEOTIDE SEQUENCE [LARGE SCALE GENOMIC DNA]</scope>
    <source>
        <strain evidence="2 3">SRCM100892</strain>
    </source>
</reference>
<dbReference type="Gene3D" id="3.30.1050.10">
    <property type="entry name" value="SCP2 sterol-binding domain"/>
    <property type="match status" value="1"/>
</dbReference>
<dbReference type="PANTHER" id="PTHR37817">
    <property type="entry name" value="N-ACETYLTRANSFERASE EIS"/>
    <property type="match status" value="1"/>
</dbReference>
<dbReference type="InterPro" id="IPR016181">
    <property type="entry name" value="Acyl_CoA_acyltransferase"/>
</dbReference>
<name>A0A1Y0VRF0_PEDPE</name>
<sequence length="394" mass="45969">MDKLEQLTQKDLEEFYQLYLYAFTNLDSKGRRAFFDHRYNHALKYGIKHNGKLGSGMLSIPFHVNFHGVKYKMNGIGDVMSYPEYGGNGAITQLMQQAFNDMLEDNVALSYLAPFSYDFYRRFGYEEVFDRTIYRVKNTDLPRVKIDKKIGSIERLTLAEAIPFIKEVYANNPNSHNAGLIREDWWWDYLVLKHPHWQVGVYFSEDHLSAGYVIYEALDTTFSIQEIMFTNWESFQYLSRFICQHESMFSTFEYASGDPLGHPDILKNPSNVEVQIKPYMMARIINLETFINHYPFLKKIKSTRVAVTDKMLPANNGIWRLLINANGTSFEKISDNENNMADIRISIQELTKVLLGYRSLNELNRIGAIRGSYEAITNLDATLRKEPPMLWDYF</sequence>
<dbReference type="Gene3D" id="3.40.630.30">
    <property type="match status" value="2"/>
</dbReference>
<dbReference type="SUPFAM" id="SSF55729">
    <property type="entry name" value="Acyl-CoA N-acyltransferases (Nat)"/>
    <property type="match status" value="1"/>
</dbReference>
<evidence type="ECO:0000313" key="2">
    <source>
        <dbReference type="EMBL" id="ARW20750.1"/>
    </source>
</evidence>
<accession>A0A1Y0VRF0</accession>
<dbReference type="RefSeq" id="WP_061812239.1">
    <property type="nucleotide sequence ID" value="NZ_CP159489.1"/>
</dbReference>
<dbReference type="Pfam" id="PF13527">
    <property type="entry name" value="Acetyltransf_9"/>
    <property type="match status" value="1"/>
</dbReference>
<dbReference type="PROSITE" id="PS51186">
    <property type="entry name" value="GNAT"/>
    <property type="match status" value="1"/>
</dbReference>
<dbReference type="GO" id="GO:0034069">
    <property type="term" value="F:aminoglycoside N-acetyltransferase activity"/>
    <property type="evidence" value="ECO:0007669"/>
    <property type="project" value="TreeGrafter"/>
</dbReference>
<organism evidence="2 3">
    <name type="scientific">Pediococcus pentosaceus</name>
    <dbReference type="NCBI Taxonomy" id="1255"/>
    <lineage>
        <taxon>Bacteria</taxon>
        <taxon>Bacillati</taxon>
        <taxon>Bacillota</taxon>
        <taxon>Bacilli</taxon>
        <taxon>Lactobacillales</taxon>
        <taxon>Lactobacillaceae</taxon>
        <taxon>Pediococcus</taxon>
    </lineage>
</organism>
<dbReference type="InterPro" id="IPR025559">
    <property type="entry name" value="Eis_dom"/>
</dbReference>
<proteinExistence type="predicted"/>
<dbReference type="PANTHER" id="PTHR37817:SF1">
    <property type="entry name" value="N-ACETYLTRANSFERASE EIS"/>
    <property type="match status" value="1"/>
</dbReference>
<evidence type="ECO:0000259" key="1">
    <source>
        <dbReference type="PROSITE" id="PS51186"/>
    </source>
</evidence>
<dbReference type="InterPro" id="IPR051554">
    <property type="entry name" value="Acetyltransferase_Eis"/>
</dbReference>
<gene>
    <name evidence="2" type="ORF">S100892_02215</name>
</gene>